<reference evidence="1 3" key="2">
    <citation type="journal article" date="2013" name="Nature">
        <title>Insights into bilaterian evolution from three spiralian genomes.</title>
        <authorList>
            <person name="Simakov O."/>
            <person name="Marletaz F."/>
            <person name="Cho S.J."/>
            <person name="Edsinger-Gonzales E."/>
            <person name="Havlak P."/>
            <person name="Hellsten U."/>
            <person name="Kuo D.H."/>
            <person name="Larsson T."/>
            <person name="Lv J."/>
            <person name="Arendt D."/>
            <person name="Savage R."/>
            <person name="Osoegawa K."/>
            <person name="de Jong P."/>
            <person name="Grimwood J."/>
            <person name="Chapman J.A."/>
            <person name="Shapiro H."/>
            <person name="Aerts A."/>
            <person name="Otillar R.P."/>
            <person name="Terry A.Y."/>
            <person name="Boore J.L."/>
            <person name="Grigoriev I.V."/>
            <person name="Lindberg D.R."/>
            <person name="Seaver E.C."/>
            <person name="Weisblat D.A."/>
            <person name="Putnam N.H."/>
            <person name="Rokhsar D.S."/>
        </authorList>
    </citation>
    <scope>NUCLEOTIDE SEQUENCE</scope>
    <source>
        <strain evidence="1 3">I ESC-2004</strain>
    </source>
</reference>
<dbReference type="Proteomes" id="UP000014760">
    <property type="component" value="Unassembled WGS sequence"/>
</dbReference>
<sequence>MWPRGLGNHRKACHPLQGRGTPPLCNTQLAAPTGAVASSARRLPGATDCAPGEPYVRLPHRPSLLPQCSRLLKKQPPRLLRRGQMKQNRLQLEAASHTQPLSIIFSGLGMGEGEKNLIDSHRRPARRANCYLSRLNQYMTNIFLSVRDTELRDQMIQRLIDAAFFVEWLVSCFWLKARRIVVRSNSHTLETLLGHP</sequence>
<dbReference type="AlphaFoldDB" id="R7VHT3"/>
<organism evidence="1">
    <name type="scientific">Capitella teleta</name>
    <name type="common">Polychaete worm</name>
    <dbReference type="NCBI Taxonomy" id="283909"/>
    <lineage>
        <taxon>Eukaryota</taxon>
        <taxon>Metazoa</taxon>
        <taxon>Spiralia</taxon>
        <taxon>Lophotrochozoa</taxon>
        <taxon>Annelida</taxon>
        <taxon>Polychaeta</taxon>
        <taxon>Sedentaria</taxon>
        <taxon>Scolecida</taxon>
        <taxon>Capitellidae</taxon>
        <taxon>Capitella</taxon>
    </lineage>
</organism>
<dbReference type="EMBL" id="AMQN01016465">
    <property type="status" value="NOT_ANNOTATED_CDS"/>
    <property type="molecule type" value="Genomic_DNA"/>
</dbReference>
<name>R7VHT3_CAPTE</name>
<evidence type="ECO:0000313" key="3">
    <source>
        <dbReference type="Proteomes" id="UP000014760"/>
    </source>
</evidence>
<dbReference type="EMBL" id="KB292101">
    <property type="protein sequence ID" value="ELU18127.1"/>
    <property type="molecule type" value="Genomic_DNA"/>
</dbReference>
<accession>R7VHT3</accession>
<reference evidence="2" key="3">
    <citation type="submission" date="2015-06" db="UniProtKB">
        <authorList>
            <consortium name="EnsemblMetazoa"/>
        </authorList>
    </citation>
    <scope>IDENTIFICATION</scope>
</reference>
<dbReference type="HOGENOM" id="CLU_1391433_0_0_1"/>
<evidence type="ECO:0000313" key="2">
    <source>
        <dbReference type="EnsemblMetazoa" id="CapteP206793"/>
    </source>
</evidence>
<evidence type="ECO:0000313" key="1">
    <source>
        <dbReference type="EMBL" id="ELU18127.1"/>
    </source>
</evidence>
<dbReference type="EnsemblMetazoa" id="CapteT206793">
    <property type="protein sequence ID" value="CapteP206793"/>
    <property type="gene ID" value="CapteG206793"/>
</dbReference>
<keyword evidence="3" id="KW-1185">Reference proteome</keyword>
<gene>
    <name evidence="1" type="ORF">CAPTEDRAFT_206793</name>
</gene>
<proteinExistence type="predicted"/>
<protein>
    <submittedName>
        <fullName evidence="1 2">Uncharacterized protein</fullName>
    </submittedName>
</protein>
<reference evidence="3" key="1">
    <citation type="submission" date="2012-12" db="EMBL/GenBank/DDBJ databases">
        <authorList>
            <person name="Hellsten U."/>
            <person name="Grimwood J."/>
            <person name="Chapman J.A."/>
            <person name="Shapiro H."/>
            <person name="Aerts A."/>
            <person name="Otillar R.P."/>
            <person name="Terry A.Y."/>
            <person name="Boore J.L."/>
            <person name="Simakov O."/>
            <person name="Marletaz F."/>
            <person name="Cho S.-J."/>
            <person name="Edsinger-Gonzales E."/>
            <person name="Havlak P."/>
            <person name="Kuo D.-H."/>
            <person name="Larsson T."/>
            <person name="Lv J."/>
            <person name="Arendt D."/>
            <person name="Savage R."/>
            <person name="Osoegawa K."/>
            <person name="de Jong P."/>
            <person name="Lindberg D.R."/>
            <person name="Seaver E.C."/>
            <person name="Weisblat D.A."/>
            <person name="Putnam N.H."/>
            <person name="Grigoriev I.V."/>
            <person name="Rokhsar D.S."/>
        </authorList>
    </citation>
    <scope>NUCLEOTIDE SEQUENCE</scope>
    <source>
        <strain evidence="3">I ESC-2004</strain>
    </source>
</reference>